<dbReference type="EMBL" id="UOEC01000008">
    <property type="protein sequence ID" value="VAV86578.1"/>
    <property type="molecule type" value="Genomic_DNA"/>
</dbReference>
<reference evidence="1" key="1">
    <citation type="submission" date="2018-06" db="EMBL/GenBank/DDBJ databases">
        <authorList>
            <person name="Zhirakovskaya E."/>
        </authorList>
    </citation>
    <scope>NUCLEOTIDE SEQUENCE</scope>
</reference>
<dbReference type="Pfam" id="PF05573">
    <property type="entry name" value="NosL"/>
    <property type="match status" value="1"/>
</dbReference>
<name>A0A3B0RES5_9ZZZZ</name>
<dbReference type="SUPFAM" id="SSF160387">
    <property type="entry name" value="NosL/MerB-like"/>
    <property type="match status" value="1"/>
</dbReference>
<dbReference type="PANTHER" id="PTHR41247:SF1">
    <property type="entry name" value="HTH-TYPE TRANSCRIPTIONAL REPRESSOR YCNK"/>
    <property type="match status" value="1"/>
</dbReference>
<gene>
    <name evidence="1" type="ORF">MNBD_ALPHA08-2204</name>
</gene>
<proteinExistence type="predicted"/>
<keyword evidence="1" id="KW-0449">Lipoprotein</keyword>
<dbReference type="PANTHER" id="PTHR41247">
    <property type="entry name" value="HTH-TYPE TRANSCRIPTIONAL REPRESSOR YCNK"/>
    <property type="match status" value="1"/>
</dbReference>
<protein>
    <submittedName>
        <fullName evidence="1">Nitrous oxide reductase maturation protein, outer-membrane lipoprotein NosL</fullName>
    </submittedName>
</protein>
<sequence length="187" mass="20199">MKIFVFALLFSLPLLAGCQDEVVESSTVEAVTLNEDATGHFCQMQVLAHEGPKAQISLSGSNERLWFTQVRDGIAYFKSPEKPAEITSFYVNDMGVAPSWAKPGTDNWIAAQEAFFVVGSDARGGMGAPELVPFASKSKAEKFIAERGGEIMLLSEIPVATVLSPVEMKGAPMGGMKMKHSTKPKKE</sequence>
<organism evidence="1">
    <name type="scientific">hydrothermal vent metagenome</name>
    <dbReference type="NCBI Taxonomy" id="652676"/>
    <lineage>
        <taxon>unclassified sequences</taxon>
        <taxon>metagenomes</taxon>
        <taxon>ecological metagenomes</taxon>
    </lineage>
</organism>
<evidence type="ECO:0000313" key="1">
    <source>
        <dbReference type="EMBL" id="VAV86578.1"/>
    </source>
</evidence>
<dbReference type="AlphaFoldDB" id="A0A3B0RES5"/>
<dbReference type="PROSITE" id="PS51257">
    <property type="entry name" value="PROKAR_LIPOPROTEIN"/>
    <property type="match status" value="1"/>
</dbReference>
<dbReference type="InterPro" id="IPR008719">
    <property type="entry name" value="N2O_reductase_NosL"/>
</dbReference>
<accession>A0A3B0RES5</accession>
<dbReference type="Gene3D" id="3.30.70.2050">
    <property type="match status" value="1"/>
</dbReference>
<dbReference type="Gene3D" id="3.30.70.2060">
    <property type="match status" value="1"/>
</dbReference>